<dbReference type="EMBL" id="AM473874">
    <property type="protein sequence ID" value="CAN77347.1"/>
    <property type="molecule type" value="Genomic_DNA"/>
</dbReference>
<accession>A5BWQ3</accession>
<dbReference type="InterPro" id="IPR012337">
    <property type="entry name" value="RNaseH-like_sf"/>
</dbReference>
<dbReference type="Gene3D" id="3.30.420.10">
    <property type="entry name" value="Ribonuclease H-like superfamily/Ribonuclease H"/>
    <property type="match status" value="1"/>
</dbReference>
<evidence type="ECO:0000259" key="1">
    <source>
        <dbReference type="Pfam" id="PF17921"/>
    </source>
</evidence>
<dbReference type="GO" id="GO:0003676">
    <property type="term" value="F:nucleic acid binding"/>
    <property type="evidence" value="ECO:0007669"/>
    <property type="project" value="InterPro"/>
</dbReference>
<evidence type="ECO:0000313" key="2">
    <source>
        <dbReference type="EMBL" id="CAN77347.1"/>
    </source>
</evidence>
<organism evidence="2">
    <name type="scientific">Vitis vinifera</name>
    <name type="common">Grape</name>
    <dbReference type="NCBI Taxonomy" id="29760"/>
    <lineage>
        <taxon>Eukaryota</taxon>
        <taxon>Viridiplantae</taxon>
        <taxon>Streptophyta</taxon>
        <taxon>Embryophyta</taxon>
        <taxon>Tracheophyta</taxon>
        <taxon>Spermatophyta</taxon>
        <taxon>Magnoliopsida</taxon>
        <taxon>eudicotyledons</taxon>
        <taxon>Gunneridae</taxon>
        <taxon>Pentapetalae</taxon>
        <taxon>rosids</taxon>
        <taxon>Vitales</taxon>
        <taxon>Vitaceae</taxon>
        <taxon>Viteae</taxon>
        <taxon>Vitis</taxon>
    </lineage>
</organism>
<gene>
    <name evidence="2" type="ORF">VITISV_025746</name>
</gene>
<dbReference type="AlphaFoldDB" id="A5BWQ3"/>
<dbReference type="CDD" id="cd00303">
    <property type="entry name" value="retropepsin_like"/>
    <property type="match status" value="1"/>
</dbReference>
<dbReference type="SUPFAM" id="SSF53098">
    <property type="entry name" value="Ribonuclease H-like"/>
    <property type="match status" value="1"/>
</dbReference>
<dbReference type="PANTHER" id="PTHR35046">
    <property type="entry name" value="ZINC KNUCKLE (CCHC-TYPE) FAMILY PROTEIN"/>
    <property type="match status" value="1"/>
</dbReference>
<dbReference type="Gene3D" id="1.10.340.70">
    <property type="match status" value="1"/>
</dbReference>
<name>A5BWQ3_VITVI</name>
<proteinExistence type="predicted"/>
<sequence length="556" mass="63815">MGHIVSQCPTKKVMILRDNGEIESNDEDDIESMPPLEGVDDKEYDIQEDERLGFSSLGVRKSGPTLGKASDLRPWRFTSLSLASLWEVINFVDYSLNQGAPAGHESAEAPIRHESVTCKTSTTMVEKLGLPTIKHPRPYKLQWLNDSGEVRVTKQVLVSFRIMKYEDQVLCDVIPMQVGHLLLGQPWQFDWHVKHDGFTNKYSFVFNQRTITLVSLSPKEVYEYQQGKENIIANSLSQKYILISTLDAKLLGFEHIKELYPLDHDFCEEFRAYEKNTVVRESHGGGLMGHFGVSKTLVIFQEHFYWLHMKRDVERIYGRCVTCRQAKSRVQPYGLYMPLPIPSEPWIDISMDFVLGLPRFKCGRDSIFVVVDRFSKMAHFISCHKTNDVSHIVDLFFREIMERKILNLLSRYMRKQDSTLREGRSTTQNKLIKGTDSLFLNSEIGFGYTCKKKDFQHKGDLSCFQKKMDLFKSLSASMTMHDLSNEYNVSSTFNVTDLSPFGVGDDLRTNPFQEKGNDEGTTNKWNANPIQVPVGLITRARVKKFKETLNGLILNI</sequence>
<protein>
    <recommendedName>
        <fullName evidence="1">Integrase zinc-binding domain-containing protein</fullName>
    </recommendedName>
</protein>
<dbReference type="PANTHER" id="PTHR35046:SF9">
    <property type="entry name" value="RNA-DIRECTED DNA POLYMERASE"/>
    <property type="match status" value="1"/>
</dbReference>
<dbReference type="InterPro" id="IPR036397">
    <property type="entry name" value="RNaseH_sf"/>
</dbReference>
<reference evidence="2" key="1">
    <citation type="journal article" date="2007" name="PLoS ONE">
        <title>The first genome sequence of an elite grapevine cultivar (Pinot noir Vitis vinifera L.): coping with a highly heterozygous genome.</title>
        <authorList>
            <person name="Velasco R."/>
            <person name="Zharkikh A."/>
            <person name="Troggio M."/>
            <person name="Cartwright D.A."/>
            <person name="Cestaro A."/>
            <person name="Pruss D."/>
            <person name="Pindo M."/>
            <person name="FitzGerald L.M."/>
            <person name="Vezzulli S."/>
            <person name="Reid J."/>
            <person name="Malacarne G."/>
            <person name="Iliev D."/>
            <person name="Coppola G."/>
            <person name="Wardell B."/>
            <person name="Micheletti D."/>
            <person name="Macalma T."/>
            <person name="Facci M."/>
            <person name="Mitchell J.T."/>
            <person name="Perazzolli M."/>
            <person name="Eldredge G."/>
            <person name="Gatto P."/>
            <person name="Oyzerski R."/>
            <person name="Moretto M."/>
            <person name="Gutin N."/>
            <person name="Stefanini M."/>
            <person name="Chen Y."/>
            <person name="Segala C."/>
            <person name="Davenport C."/>
            <person name="Dematte L."/>
            <person name="Mraz A."/>
            <person name="Battilana J."/>
            <person name="Stormo K."/>
            <person name="Costa F."/>
            <person name="Tao Q."/>
            <person name="Si-Ammour A."/>
            <person name="Harkins T."/>
            <person name="Lackey A."/>
            <person name="Perbost C."/>
            <person name="Taillon B."/>
            <person name="Stella A."/>
            <person name="Solovyev V."/>
            <person name="Fawcett J.A."/>
            <person name="Sterck L."/>
            <person name="Vandepoele K."/>
            <person name="Grando S.M."/>
            <person name="Toppo S."/>
            <person name="Moser C."/>
            <person name="Lanchbury J."/>
            <person name="Bogden R."/>
            <person name="Skolnick M."/>
            <person name="Sgaramella V."/>
            <person name="Bhatnagar S.K."/>
            <person name="Fontana P."/>
            <person name="Gutin A."/>
            <person name="Van de Peer Y."/>
            <person name="Salamini F."/>
            <person name="Viola R."/>
        </authorList>
    </citation>
    <scope>NUCLEOTIDE SEQUENCE</scope>
</reference>
<dbReference type="Pfam" id="PF17921">
    <property type="entry name" value="Integrase_H2C2"/>
    <property type="match status" value="1"/>
</dbReference>
<dbReference type="InterPro" id="IPR041588">
    <property type="entry name" value="Integrase_H2C2"/>
</dbReference>
<feature type="domain" description="Integrase zinc-binding" evidence="1">
    <location>
        <begin position="275"/>
        <end position="329"/>
    </location>
</feature>